<dbReference type="InterPro" id="IPR000477">
    <property type="entry name" value="RT_dom"/>
</dbReference>
<dbReference type="RefSeq" id="XP_022507973.1">
    <property type="nucleotide sequence ID" value="XM_022659743.1"/>
</dbReference>
<dbReference type="InterPro" id="IPR043502">
    <property type="entry name" value="DNA/RNA_pol_sf"/>
</dbReference>
<dbReference type="EMBL" id="LVKK01000102">
    <property type="protein sequence ID" value="OAG36021.1"/>
    <property type="molecule type" value="Genomic_DNA"/>
</dbReference>
<accession>A0A177EXB9</accession>
<dbReference type="GeneID" id="34604943"/>
<dbReference type="PANTHER" id="PTHR24559:SF440">
    <property type="entry name" value="RIBONUCLEASE H"/>
    <property type="match status" value="1"/>
</dbReference>
<dbReference type="Pfam" id="PF17919">
    <property type="entry name" value="RT_RNaseH_2"/>
    <property type="match status" value="1"/>
</dbReference>
<sequence length="369" mass="41824">MKKHRYLAVKLVEYDLILGYDWLKEVNLDINWESSAWYYRDVPEPGVTVTLAGLTQEPQLPPQFTKFATVFGDPDEDPAPSRTKVRHFIPLEEGQTAPYGPIYPLSAKELRVLREYIETAMGRGWIQPSESGVGALILFVPKKDGSLRLCVDYRGLNRVTKKNRYPLPLIPKILDRLVGARVYTKLDLKDAYHRIPIAEEDRWKTAFPYINEALKGLLDEVCVAFMDDILIFSPDEAVHEAHVNLVLERLKEHGLYANLSKCKFFTTEVDFLGFRVGTVGVSMDPRFANFYRGFIHRYSAVVAPITDLLIGMKAGKKTGTLIWTEEADAAFRTLKARFSEAPMLAHFDPERRNRVETDASGQALGGVLS</sequence>
<name>A0A177EXB9_9EURO</name>
<dbReference type="Pfam" id="PF00078">
    <property type="entry name" value="RVT_1"/>
    <property type="match status" value="2"/>
</dbReference>
<evidence type="ECO:0000259" key="2">
    <source>
        <dbReference type="Pfam" id="PF17919"/>
    </source>
</evidence>
<feature type="domain" description="Reverse transcriptase" evidence="1">
    <location>
        <begin position="209"/>
        <end position="275"/>
    </location>
</feature>
<feature type="domain" description="Reverse transcriptase/retrotransposon-derived protein RNase H-like" evidence="2">
    <location>
        <begin position="323"/>
        <end position="369"/>
    </location>
</feature>
<protein>
    <recommendedName>
        <fullName evidence="5">Reverse transcriptase domain-containing protein</fullName>
    </recommendedName>
</protein>
<dbReference type="InterPro" id="IPR041577">
    <property type="entry name" value="RT_RNaseH_2"/>
</dbReference>
<dbReference type="InterPro" id="IPR053134">
    <property type="entry name" value="RNA-dir_DNA_polymerase"/>
</dbReference>
<feature type="domain" description="Reverse transcriptase" evidence="1">
    <location>
        <begin position="140"/>
        <end position="208"/>
    </location>
</feature>
<evidence type="ECO:0000313" key="3">
    <source>
        <dbReference type="EMBL" id="OAG36021.1"/>
    </source>
</evidence>
<evidence type="ECO:0000259" key="1">
    <source>
        <dbReference type="Pfam" id="PF00078"/>
    </source>
</evidence>
<evidence type="ECO:0008006" key="5">
    <source>
        <dbReference type="Google" id="ProtNLM"/>
    </source>
</evidence>
<reference evidence="3 4" key="1">
    <citation type="submission" date="2016-03" db="EMBL/GenBank/DDBJ databases">
        <title>Draft genome sequence of the Fonsecaea monophora CBS 269.37.</title>
        <authorList>
            <person name="Bombassaro A."/>
            <person name="Vinicius W.A."/>
            <person name="De Hoog S."/>
            <person name="Sun J."/>
            <person name="Souza E.M."/>
            <person name="Raittz R.T."/>
            <person name="Costa F."/>
            <person name="Leao A.C."/>
            <person name="Tadra-Sfeir M.Z."/>
            <person name="Baura V."/>
            <person name="Balsanelli E."/>
            <person name="Pedrosa F.O."/>
            <person name="Moreno L.F."/>
            <person name="Steffens M.B."/>
            <person name="Xi L."/>
            <person name="Bocca A.L."/>
            <person name="Felipe M.S."/>
            <person name="Teixeira M."/>
            <person name="Telles Filho F.Q."/>
            <person name="Azevedo C.M."/>
            <person name="Gomes R."/>
            <person name="Vicente V.A."/>
        </authorList>
    </citation>
    <scope>NUCLEOTIDE SEQUENCE [LARGE SCALE GENOMIC DNA]</scope>
    <source>
        <strain evidence="3 4">CBS 269.37</strain>
    </source>
</reference>
<dbReference type="PANTHER" id="PTHR24559">
    <property type="entry name" value="TRANSPOSON TY3-I GAG-POL POLYPROTEIN"/>
    <property type="match status" value="1"/>
</dbReference>
<proteinExistence type="predicted"/>
<organism evidence="3 4">
    <name type="scientific">Fonsecaea monophora</name>
    <dbReference type="NCBI Taxonomy" id="254056"/>
    <lineage>
        <taxon>Eukaryota</taxon>
        <taxon>Fungi</taxon>
        <taxon>Dikarya</taxon>
        <taxon>Ascomycota</taxon>
        <taxon>Pezizomycotina</taxon>
        <taxon>Eurotiomycetes</taxon>
        <taxon>Chaetothyriomycetidae</taxon>
        <taxon>Chaetothyriales</taxon>
        <taxon>Herpotrichiellaceae</taxon>
        <taxon>Fonsecaea</taxon>
    </lineage>
</organism>
<dbReference type="Proteomes" id="UP000077002">
    <property type="component" value="Unassembled WGS sequence"/>
</dbReference>
<keyword evidence="4" id="KW-1185">Reference proteome</keyword>
<dbReference type="CDD" id="cd01647">
    <property type="entry name" value="RT_LTR"/>
    <property type="match status" value="1"/>
</dbReference>
<comment type="caution">
    <text evidence="3">The sequence shown here is derived from an EMBL/GenBank/DDBJ whole genome shotgun (WGS) entry which is preliminary data.</text>
</comment>
<dbReference type="AlphaFoldDB" id="A0A177EXB9"/>
<dbReference type="FunFam" id="3.30.70.270:FF:000003">
    <property type="entry name" value="Transposon Ty3-G Gag-Pol polyprotein"/>
    <property type="match status" value="1"/>
</dbReference>
<dbReference type="OrthoDB" id="4365070at2759"/>
<evidence type="ECO:0000313" key="4">
    <source>
        <dbReference type="Proteomes" id="UP000077002"/>
    </source>
</evidence>
<dbReference type="Gene3D" id="3.30.70.270">
    <property type="match status" value="2"/>
</dbReference>
<gene>
    <name evidence="3" type="ORF">AYO21_09814</name>
</gene>
<dbReference type="SUPFAM" id="SSF56672">
    <property type="entry name" value="DNA/RNA polymerases"/>
    <property type="match status" value="1"/>
</dbReference>
<dbReference type="InterPro" id="IPR043128">
    <property type="entry name" value="Rev_trsase/Diguanyl_cyclase"/>
</dbReference>